<keyword evidence="6" id="KW-1185">Reference proteome</keyword>
<dbReference type="InterPro" id="IPR050881">
    <property type="entry name" value="LL-DAP_aminotransferase"/>
</dbReference>
<dbReference type="Gene3D" id="3.40.640.10">
    <property type="entry name" value="Type I PLP-dependent aspartate aminotransferase-like (Major domain)"/>
    <property type="match status" value="1"/>
</dbReference>
<evidence type="ECO:0000313" key="5">
    <source>
        <dbReference type="EMBL" id="ERJ19915.1"/>
    </source>
</evidence>
<dbReference type="Gene3D" id="3.90.1150.10">
    <property type="entry name" value="Aspartate Aminotransferase, domain 1"/>
    <property type="match status" value="1"/>
</dbReference>
<name>U2EQ46_9GAMM</name>
<dbReference type="AlphaFoldDB" id="U2EQ46"/>
<comment type="caution">
    <text evidence="5">The sequence shown here is derived from an EMBL/GenBank/DDBJ whole genome shotgun (WGS) entry which is preliminary data.</text>
</comment>
<dbReference type="Proteomes" id="UP000006242">
    <property type="component" value="Unassembled WGS sequence"/>
</dbReference>
<evidence type="ECO:0000256" key="2">
    <source>
        <dbReference type="ARBA" id="ARBA00022576"/>
    </source>
</evidence>
<reference evidence="5 6" key="2">
    <citation type="journal article" date="2013" name="PLoS ONE">
        <title>INDIGO - INtegrated Data Warehouse of MIcrobial GenOmes with Examples from the Red Sea Extremophiles.</title>
        <authorList>
            <person name="Alam I."/>
            <person name="Antunes A."/>
            <person name="Kamau A.A."/>
            <person name="Ba Alawi W."/>
            <person name="Kalkatawi M."/>
            <person name="Stingl U."/>
            <person name="Bajic V.B."/>
        </authorList>
    </citation>
    <scope>NUCLEOTIDE SEQUENCE [LARGE SCALE GENOMIC DNA]</scope>
    <source>
        <strain evidence="5 6">E1L3A</strain>
    </source>
</reference>
<keyword evidence="3 5" id="KW-0808">Transferase</keyword>
<dbReference type="RefSeq" id="WP_006911882.1">
    <property type="nucleotide sequence ID" value="NZ_AFNV02000006.1"/>
</dbReference>
<proteinExistence type="predicted"/>
<dbReference type="PANTHER" id="PTHR42832">
    <property type="entry name" value="AMINO ACID AMINOTRANSFERASE"/>
    <property type="match status" value="1"/>
</dbReference>
<sequence length="401" mass="43863">MNPRLDTLQPYPFERLAALLVDTRANTRQPPISLAIGEPQHPPAEVARTALIEALDGIAHYPPTKGSDALREAIGDWLARRFNIARQSIDDKRHILPAAGTREALFSFAQALVDPSRPGAAVAMPNPGYQIYEGAALLAGAEPLYLPCLPDTDFLADLDALSSADWDRVQLLYICSPGNPTGAVADRAYLERALELADKHDFVIASDECYSEIYADETAPPPGLLDIAHAQGRDDFARCVVFHSLSKRSNLPGLRSGFVAGDGALLGEYLRYRTYHGATLGHHVQAASIAAWRDEIHVRENRDRYRAKYAAVMPLIEPLCEVTRPPGSFYLWPAFDASDEALTIAALRDENLRVVPGRYLAREIDGFNPGAGRLRLSLVASTDDCVEAVTRLARVCEALTV</sequence>
<dbReference type="EMBL" id="AFNV02000006">
    <property type="protein sequence ID" value="ERJ19915.1"/>
    <property type="molecule type" value="Genomic_DNA"/>
</dbReference>
<dbReference type="STRING" id="1033802.SSPSH_001090"/>
<dbReference type="EC" id="2.6.1.17" evidence="5"/>
<dbReference type="SUPFAM" id="SSF53383">
    <property type="entry name" value="PLP-dependent transferases"/>
    <property type="match status" value="1"/>
</dbReference>
<organism evidence="5 6">
    <name type="scientific">Salinisphaera shabanensis E1L3A</name>
    <dbReference type="NCBI Taxonomy" id="1033802"/>
    <lineage>
        <taxon>Bacteria</taxon>
        <taxon>Pseudomonadati</taxon>
        <taxon>Pseudomonadota</taxon>
        <taxon>Gammaproteobacteria</taxon>
        <taxon>Salinisphaerales</taxon>
        <taxon>Salinisphaeraceae</taxon>
        <taxon>Salinisphaera</taxon>
    </lineage>
</organism>
<dbReference type="GO" id="GO:0009016">
    <property type="term" value="F:succinyldiaminopimelate transaminase activity"/>
    <property type="evidence" value="ECO:0007669"/>
    <property type="project" value="UniProtKB-EC"/>
</dbReference>
<feature type="domain" description="Aminotransferase class I/classII large" evidence="4">
    <location>
        <begin position="32"/>
        <end position="391"/>
    </location>
</feature>
<reference evidence="5 6" key="1">
    <citation type="journal article" date="2011" name="J. Bacteriol.">
        <title>Genome sequence of Salinisphaera shabanensis, a gammaproteobacterium from the harsh, variable environment of the brine-seawater interface of the Shaban Deep in the Red Sea.</title>
        <authorList>
            <person name="Antunes A."/>
            <person name="Alam I."/>
            <person name="Bajic V.B."/>
            <person name="Stingl U."/>
        </authorList>
    </citation>
    <scope>NUCLEOTIDE SEQUENCE [LARGE SCALE GENOMIC DNA]</scope>
    <source>
        <strain evidence="5 6">E1L3A</strain>
    </source>
</reference>
<dbReference type="eggNOG" id="COG0436">
    <property type="taxonomic scope" value="Bacteria"/>
</dbReference>
<dbReference type="InterPro" id="IPR015422">
    <property type="entry name" value="PyrdxlP-dep_Trfase_small"/>
</dbReference>
<evidence type="ECO:0000256" key="3">
    <source>
        <dbReference type="ARBA" id="ARBA00022679"/>
    </source>
</evidence>
<evidence type="ECO:0000256" key="1">
    <source>
        <dbReference type="ARBA" id="ARBA00001933"/>
    </source>
</evidence>
<gene>
    <name evidence="5" type="ORF">SSPSH_001090</name>
</gene>
<dbReference type="InterPro" id="IPR019878">
    <property type="entry name" value="DapC_beta/gammaproteobac"/>
</dbReference>
<dbReference type="InterPro" id="IPR015424">
    <property type="entry name" value="PyrdxlP-dep_Trfase"/>
</dbReference>
<dbReference type="GO" id="GO:0009089">
    <property type="term" value="P:lysine biosynthetic process via diaminopimelate"/>
    <property type="evidence" value="ECO:0007669"/>
    <property type="project" value="InterPro"/>
</dbReference>
<dbReference type="OrthoDB" id="9813612at2"/>
<comment type="cofactor">
    <cofactor evidence="1">
        <name>pyridoxal 5'-phosphate</name>
        <dbReference type="ChEBI" id="CHEBI:597326"/>
    </cofactor>
</comment>
<dbReference type="InterPro" id="IPR015421">
    <property type="entry name" value="PyrdxlP-dep_Trfase_major"/>
</dbReference>
<accession>U2EQ46</accession>
<evidence type="ECO:0000259" key="4">
    <source>
        <dbReference type="Pfam" id="PF00155"/>
    </source>
</evidence>
<protein>
    <submittedName>
        <fullName evidence="5">N-succinyldiaminopimelate aminotransferase protein</fullName>
        <ecNumber evidence="5">2.6.1.17</ecNumber>
    </submittedName>
</protein>
<dbReference type="PANTHER" id="PTHR42832:SF3">
    <property type="entry name" value="L-GLUTAMINE--4-(METHYLSULFANYL)-2-OXOBUTANOATE AMINOTRANSFERASE"/>
    <property type="match status" value="1"/>
</dbReference>
<evidence type="ECO:0000313" key="6">
    <source>
        <dbReference type="Proteomes" id="UP000006242"/>
    </source>
</evidence>
<dbReference type="Pfam" id="PF00155">
    <property type="entry name" value="Aminotran_1_2"/>
    <property type="match status" value="1"/>
</dbReference>
<dbReference type="CDD" id="cd00609">
    <property type="entry name" value="AAT_like"/>
    <property type="match status" value="1"/>
</dbReference>
<dbReference type="InterPro" id="IPR004839">
    <property type="entry name" value="Aminotransferase_I/II_large"/>
</dbReference>
<dbReference type="NCBIfam" id="TIGR03538">
    <property type="entry name" value="DapC_gpp"/>
    <property type="match status" value="1"/>
</dbReference>
<dbReference type="GO" id="GO:0030170">
    <property type="term" value="F:pyridoxal phosphate binding"/>
    <property type="evidence" value="ECO:0007669"/>
    <property type="project" value="InterPro"/>
</dbReference>
<keyword evidence="2 5" id="KW-0032">Aminotransferase</keyword>